<evidence type="ECO:0000313" key="9">
    <source>
        <dbReference type="EMBL" id="AAS53440.2"/>
    </source>
</evidence>
<dbReference type="Pfam" id="PF25026">
    <property type="entry name" value="Asd-4"/>
    <property type="match status" value="1"/>
</dbReference>
<keyword evidence="10" id="KW-1185">Reference proteome</keyword>
<protein>
    <submittedName>
        <fullName evidence="9">AFR069Cp</fullName>
    </submittedName>
</protein>
<reference evidence="10" key="2">
    <citation type="journal article" date="2013" name="G3 (Bethesda)">
        <title>Genomes of Ashbya fungi isolated from insects reveal four mating-type loci, numerous translocations, lack of transposons, and distinct gene duplications.</title>
        <authorList>
            <person name="Dietrich F.S."/>
            <person name="Voegeli S."/>
            <person name="Kuo S."/>
            <person name="Philippsen P."/>
        </authorList>
    </citation>
    <scope>GENOME REANNOTATION</scope>
    <source>
        <strain evidence="10">ATCC 10895 / CBS 109.51 / FGSC 9923 / NRRL Y-1056</strain>
    </source>
</reference>
<dbReference type="SMART" id="SM00401">
    <property type="entry name" value="ZnF_GATA"/>
    <property type="match status" value="1"/>
</dbReference>
<dbReference type="GO" id="GO:0000122">
    <property type="term" value="P:negative regulation of transcription by RNA polymerase II"/>
    <property type="evidence" value="ECO:0000318"/>
    <property type="project" value="GO_Central"/>
</dbReference>
<dbReference type="OrthoDB" id="515401at2759"/>
<dbReference type="RefSeq" id="NP_985616.2">
    <property type="nucleotide sequence ID" value="NM_210970.2"/>
</dbReference>
<dbReference type="GO" id="GO:0008270">
    <property type="term" value="F:zinc ion binding"/>
    <property type="evidence" value="ECO:0007669"/>
    <property type="project" value="UniProtKB-KW"/>
</dbReference>
<name>Q754K3_EREGS</name>
<accession>Q754K3</accession>
<dbReference type="InterPro" id="IPR013088">
    <property type="entry name" value="Znf_NHR/GATA"/>
</dbReference>
<evidence type="ECO:0000259" key="8">
    <source>
        <dbReference type="PROSITE" id="PS50114"/>
    </source>
</evidence>
<reference evidence="9 10" key="1">
    <citation type="journal article" date="2004" name="Science">
        <title>The Ashbya gossypii genome as a tool for mapping the ancient Saccharomyces cerevisiae genome.</title>
        <authorList>
            <person name="Dietrich F.S."/>
            <person name="Voegeli S."/>
            <person name="Brachat S."/>
            <person name="Lerch A."/>
            <person name="Gates K."/>
            <person name="Steiner S."/>
            <person name="Mohr C."/>
            <person name="Pohlmann R."/>
            <person name="Luedi P."/>
            <person name="Choi S."/>
            <person name="Wing R.A."/>
            <person name="Flavier A."/>
            <person name="Gaffney T.D."/>
            <person name="Philippsen P."/>
        </authorList>
    </citation>
    <scope>NUCLEOTIDE SEQUENCE [LARGE SCALE GENOMIC DNA]</scope>
    <source>
        <strain evidence="10">ATCC 10895 / CBS 109.51 / FGSC 9923 / NRRL Y-1056</strain>
    </source>
</reference>
<dbReference type="PRINTS" id="PR00619">
    <property type="entry name" value="GATAZNFINGER"/>
</dbReference>
<dbReference type="OMA" id="KAGHEEK"/>
<dbReference type="InterPro" id="IPR039355">
    <property type="entry name" value="Transcription_factor_GATA"/>
</dbReference>
<dbReference type="GO" id="GO:0005634">
    <property type="term" value="C:nucleus"/>
    <property type="evidence" value="ECO:0000318"/>
    <property type="project" value="GO_Central"/>
</dbReference>
<dbReference type="HOGENOM" id="CLU_054982_0_0_1"/>
<dbReference type="CDD" id="cd00202">
    <property type="entry name" value="ZnF_GATA"/>
    <property type="match status" value="1"/>
</dbReference>
<dbReference type="AlphaFoldDB" id="Q754K3"/>
<dbReference type="GO" id="GO:0000978">
    <property type="term" value="F:RNA polymerase II cis-regulatory region sequence-specific DNA binding"/>
    <property type="evidence" value="ECO:0000318"/>
    <property type="project" value="GO_Central"/>
</dbReference>
<dbReference type="KEGG" id="ago:AGOS_AFR069C"/>
<feature type="region of interest" description="Disordered" evidence="7">
    <location>
        <begin position="132"/>
        <end position="162"/>
    </location>
</feature>
<dbReference type="PROSITE" id="PS50114">
    <property type="entry name" value="GATA_ZN_FINGER_2"/>
    <property type="match status" value="1"/>
</dbReference>
<evidence type="ECO:0000313" key="10">
    <source>
        <dbReference type="Proteomes" id="UP000000591"/>
    </source>
</evidence>
<dbReference type="EMBL" id="AE016819">
    <property type="protein sequence ID" value="AAS53440.2"/>
    <property type="molecule type" value="Genomic_DNA"/>
</dbReference>
<dbReference type="GO" id="GO:0045944">
    <property type="term" value="P:positive regulation of transcription by RNA polymerase II"/>
    <property type="evidence" value="ECO:0000318"/>
    <property type="project" value="GO_Central"/>
</dbReference>
<keyword evidence="5" id="KW-0539">Nucleus</keyword>
<dbReference type="GeneID" id="4621858"/>
<dbReference type="STRING" id="284811.Q754K3"/>
<feature type="domain" description="GATA-type" evidence="8">
    <location>
        <begin position="42"/>
        <end position="89"/>
    </location>
</feature>
<evidence type="ECO:0000256" key="5">
    <source>
        <dbReference type="ARBA" id="ARBA00023242"/>
    </source>
</evidence>
<dbReference type="GO" id="GO:0000981">
    <property type="term" value="F:DNA-binding transcription factor activity, RNA polymerase II-specific"/>
    <property type="evidence" value="ECO:0000318"/>
    <property type="project" value="GO_Central"/>
</dbReference>
<organism evidence="9 10">
    <name type="scientific">Eremothecium gossypii (strain ATCC 10895 / CBS 109.51 / FGSC 9923 / NRRL Y-1056)</name>
    <name type="common">Yeast</name>
    <name type="synonym">Ashbya gossypii</name>
    <dbReference type="NCBI Taxonomy" id="284811"/>
    <lineage>
        <taxon>Eukaryota</taxon>
        <taxon>Fungi</taxon>
        <taxon>Dikarya</taxon>
        <taxon>Ascomycota</taxon>
        <taxon>Saccharomycotina</taxon>
        <taxon>Saccharomycetes</taxon>
        <taxon>Saccharomycetales</taxon>
        <taxon>Saccharomycetaceae</taxon>
        <taxon>Eremothecium</taxon>
    </lineage>
</organism>
<dbReference type="Gene3D" id="3.30.50.10">
    <property type="entry name" value="Erythroid Transcription Factor GATA-1, subunit A"/>
    <property type="match status" value="1"/>
</dbReference>
<dbReference type="FunFam" id="3.30.50.10:FF:000007">
    <property type="entry name" value="Nitrogen regulatory AreA, N-terminal"/>
    <property type="match status" value="1"/>
</dbReference>
<keyword evidence="2" id="KW-0479">Metal-binding</keyword>
<dbReference type="InterPro" id="IPR056998">
    <property type="entry name" value="Asd-4/GZF3_helical"/>
</dbReference>
<dbReference type="PANTHER" id="PTHR10071">
    <property type="entry name" value="TRANSCRIPTION FACTOR GATA FAMILY MEMBER"/>
    <property type="match status" value="1"/>
</dbReference>
<dbReference type="PANTHER" id="PTHR10071:SF281">
    <property type="entry name" value="BOX A-BINDING FACTOR-RELATED"/>
    <property type="match status" value="1"/>
</dbReference>
<dbReference type="eggNOG" id="KOG1601">
    <property type="taxonomic scope" value="Eukaryota"/>
</dbReference>
<feature type="region of interest" description="Disordered" evidence="7">
    <location>
        <begin position="1"/>
        <end position="41"/>
    </location>
</feature>
<sequence>MLSTSASGGAGGEVITGGAEVRDGDAESRGDGRGAGAGCPVCQNCHTSTTPLWRRDEHGAVLCNACGLFLKLHGRPRPISLKTDVIKSRNRKAGHEEKRRREGGEGSGPAERKRGRAEPGALPQLAQLLNGVPEAEPPTDARPGSALHGPGPARGPAYKSPINMLLNDKPQDAGFQPAASPAASVLRAPSLTPVPAAPAYHAFSPRSQPPSQDHTAYLHAGLLHPQGLRDGAPFAPADIASYSSSAQIIKPAPDTATPLSQVLHSQEEVIRLKTRINELELINDLYKRHIFELNDRCKMLEMKHQLQK</sequence>
<evidence type="ECO:0000256" key="1">
    <source>
        <dbReference type="ARBA" id="ARBA00004123"/>
    </source>
</evidence>
<dbReference type="Proteomes" id="UP000000591">
    <property type="component" value="Chromosome VI"/>
</dbReference>
<evidence type="ECO:0000256" key="3">
    <source>
        <dbReference type="ARBA" id="ARBA00022771"/>
    </source>
</evidence>
<evidence type="ECO:0000256" key="2">
    <source>
        <dbReference type="ARBA" id="ARBA00022723"/>
    </source>
</evidence>
<feature type="compositionally biased region" description="Basic and acidic residues" evidence="7">
    <location>
        <begin position="93"/>
        <end position="104"/>
    </location>
</feature>
<dbReference type="Pfam" id="PF00320">
    <property type="entry name" value="GATA"/>
    <property type="match status" value="1"/>
</dbReference>
<evidence type="ECO:0000256" key="6">
    <source>
        <dbReference type="PROSITE-ProRule" id="PRU00094"/>
    </source>
</evidence>
<dbReference type="InterPro" id="IPR000679">
    <property type="entry name" value="Znf_GATA"/>
</dbReference>
<comment type="subcellular location">
    <subcellularLocation>
        <location evidence="1">Nucleus</location>
    </subcellularLocation>
</comment>
<dbReference type="InParanoid" id="Q754K3"/>
<dbReference type="PROSITE" id="PS00344">
    <property type="entry name" value="GATA_ZN_FINGER_1"/>
    <property type="match status" value="1"/>
</dbReference>
<dbReference type="SUPFAM" id="SSF57716">
    <property type="entry name" value="Glucocorticoid receptor-like (DNA-binding domain)"/>
    <property type="match status" value="1"/>
</dbReference>
<feature type="region of interest" description="Disordered" evidence="7">
    <location>
        <begin position="81"/>
        <end position="119"/>
    </location>
</feature>
<feature type="compositionally biased region" description="Basic and acidic residues" evidence="7">
    <location>
        <begin position="20"/>
        <end position="32"/>
    </location>
</feature>
<evidence type="ECO:0000256" key="4">
    <source>
        <dbReference type="ARBA" id="ARBA00022833"/>
    </source>
</evidence>
<keyword evidence="3 6" id="KW-0863">Zinc-finger</keyword>
<gene>
    <name evidence="9" type="ORF">AGOS_AFR069C</name>
</gene>
<evidence type="ECO:0000256" key="7">
    <source>
        <dbReference type="SAM" id="MobiDB-lite"/>
    </source>
</evidence>
<keyword evidence="4" id="KW-0862">Zinc</keyword>
<proteinExistence type="predicted"/>
<dbReference type="FunCoup" id="Q754K3">
    <property type="interactions" value="158"/>
</dbReference>